<gene>
    <name evidence="1" type="ORF">S01H4_28600</name>
</gene>
<proteinExistence type="predicted"/>
<sequence>MFLLDKNFMAISSGRNFKKIYPCPGEKLIKLVQLTKLDELNF</sequence>
<protein>
    <submittedName>
        <fullName evidence="1">Uncharacterized protein</fullName>
    </submittedName>
</protein>
<reference evidence="1" key="1">
    <citation type="journal article" date="2014" name="Front. Microbiol.">
        <title>High frequency of phylogenetically diverse reductive dehalogenase-homologous genes in deep subseafloor sedimentary metagenomes.</title>
        <authorList>
            <person name="Kawai M."/>
            <person name="Futagami T."/>
            <person name="Toyoda A."/>
            <person name="Takaki Y."/>
            <person name="Nishi S."/>
            <person name="Hori S."/>
            <person name="Arai W."/>
            <person name="Tsubouchi T."/>
            <person name="Morono Y."/>
            <person name="Uchiyama I."/>
            <person name="Ito T."/>
            <person name="Fujiyama A."/>
            <person name="Inagaki F."/>
            <person name="Takami H."/>
        </authorList>
    </citation>
    <scope>NUCLEOTIDE SEQUENCE</scope>
    <source>
        <strain evidence="1">Expedition CK06-06</strain>
    </source>
</reference>
<dbReference type="AlphaFoldDB" id="X1AV28"/>
<comment type="caution">
    <text evidence="1">The sequence shown here is derived from an EMBL/GenBank/DDBJ whole genome shotgun (WGS) entry which is preliminary data.</text>
</comment>
<evidence type="ECO:0000313" key="1">
    <source>
        <dbReference type="EMBL" id="GAG86849.1"/>
    </source>
</evidence>
<name>X1AV28_9ZZZZ</name>
<organism evidence="1">
    <name type="scientific">marine sediment metagenome</name>
    <dbReference type="NCBI Taxonomy" id="412755"/>
    <lineage>
        <taxon>unclassified sequences</taxon>
        <taxon>metagenomes</taxon>
        <taxon>ecological metagenomes</taxon>
    </lineage>
</organism>
<accession>X1AV28</accession>
<dbReference type="EMBL" id="BART01014273">
    <property type="protein sequence ID" value="GAG86849.1"/>
    <property type="molecule type" value="Genomic_DNA"/>
</dbReference>